<dbReference type="SUPFAM" id="SSF100985">
    <property type="entry name" value="Sporulation inhibitor Sda"/>
    <property type="match status" value="1"/>
</dbReference>
<evidence type="ECO:0008006" key="3">
    <source>
        <dbReference type="Google" id="ProtNLM"/>
    </source>
</evidence>
<dbReference type="Gene3D" id="1.10.287.1100">
    <property type="entry name" value="Sporulation inhibitor A"/>
    <property type="match status" value="1"/>
</dbReference>
<dbReference type="Pfam" id="PF08970">
    <property type="entry name" value="Sda"/>
    <property type="match status" value="1"/>
</dbReference>
<comment type="caution">
    <text evidence="1">The sequence shown here is derived from an EMBL/GenBank/DDBJ whole genome shotgun (WGS) entry which is preliminary data.</text>
</comment>
<organism evidence="1 2">
    <name type="scientific">Alkalibacillus salilacus</name>
    <dbReference type="NCBI Taxonomy" id="284582"/>
    <lineage>
        <taxon>Bacteria</taxon>
        <taxon>Bacillati</taxon>
        <taxon>Bacillota</taxon>
        <taxon>Bacilli</taxon>
        <taxon>Bacillales</taxon>
        <taxon>Bacillaceae</taxon>
        <taxon>Alkalibacillus</taxon>
    </lineage>
</organism>
<protein>
    <recommendedName>
        <fullName evidence="3">Sporulation histidine kinase inhibitor Sda</fullName>
    </recommendedName>
</protein>
<dbReference type="InterPro" id="IPR015064">
    <property type="entry name" value="Sda"/>
</dbReference>
<dbReference type="Proteomes" id="UP001224359">
    <property type="component" value="Unassembled WGS sequence"/>
</dbReference>
<proteinExistence type="predicted"/>
<evidence type="ECO:0000313" key="2">
    <source>
        <dbReference type="Proteomes" id="UP001224359"/>
    </source>
</evidence>
<reference evidence="1 2" key="1">
    <citation type="submission" date="2023-07" db="EMBL/GenBank/DDBJ databases">
        <title>Genomic Encyclopedia of Type Strains, Phase IV (KMG-IV): sequencing the most valuable type-strain genomes for metagenomic binning, comparative biology and taxonomic classification.</title>
        <authorList>
            <person name="Goeker M."/>
        </authorList>
    </citation>
    <scope>NUCLEOTIDE SEQUENCE [LARGE SCALE GENOMIC DNA]</scope>
    <source>
        <strain evidence="1 2">DSM 16460</strain>
    </source>
</reference>
<evidence type="ECO:0000313" key="1">
    <source>
        <dbReference type="EMBL" id="MDQ0159767.1"/>
    </source>
</evidence>
<gene>
    <name evidence="1" type="ORF">J2S77_001753</name>
</gene>
<sequence length="44" mass="5135">MYDISNSTLIKAYQQATKQNLAEDFIKLIEKELHLRGIDPDEIK</sequence>
<name>A0ABT9VFV4_9BACI</name>
<keyword evidence="2" id="KW-1185">Reference proteome</keyword>
<dbReference type="RefSeq" id="WP_306976493.1">
    <property type="nucleotide sequence ID" value="NZ_JAUSTQ010000006.1"/>
</dbReference>
<dbReference type="InterPro" id="IPR036916">
    <property type="entry name" value="Sda_sf"/>
</dbReference>
<accession>A0ABT9VFV4</accession>
<dbReference type="EMBL" id="JAUSTQ010000006">
    <property type="protein sequence ID" value="MDQ0159767.1"/>
    <property type="molecule type" value="Genomic_DNA"/>
</dbReference>